<comment type="caution">
    <text evidence="1">The sequence shown here is derived from an EMBL/GenBank/DDBJ whole genome shotgun (WGS) entry which is preliminary data.</text>
</comment>
<accession>A0A4C1T4P6</accession>
<gene>
    <name evidence="1" type="ORF">EVAR_76504_1</name>
</gene>
<dbReference type="AlphaFoldDB" id="A0A4C1T4P6"/>
<sequence>MPLLHVKLEEDEEEEVTYRLELTKSELTNNFLTHSQPFSPCVGDRIKPCVRCYCIDENDHHQPPTRSGPARLKASGLRVVLIIVTQMMRHPKKTVIQKFRNYVMPGGPGSRGTSCGTRPGGSSERVKIIIPLKDTCFTKRLSSNAPCSLNYSFDFKMPSWFLDTSYGWQSANTCSNTHTTRDFVGNCVFEAASGVGKTFAQRSHSLSTLWALRHKTPSWSKLTLNWGTEPVLDLAQPASEAQCIGFSDAIALHTLNN</sequence>
<keyword evidence="2" id="KW-1185">Reference proteome</keyword>
<dbReference type="Proteomes" id="UP000299102">
    <property type="component" value="Unassembled WGS sequence"/>
</dbReference>
<proteinExistence type="predicted"/>
<reference evidence="1 2" key="1">
    <citation type="journal article" date="2019" name="Commun. Biol.">
        <title>The bagworm genome reveals a unique fibroin gene that provides high tensile strength.</title>
        <authorList>
            <person name="Kono N."/>
            <person name="Nakamura H."/>
            <person name="Ohtoshi R."/>
            <person name="Tomita M."/>
            <person name="Numata K."/>
            <person name="Arakawa K."/>
        </authorList>
    </citation>
    <scope>NUCLEOTIDE SEQUENCE [LARGE SCALE GENOMIC DNA]</scope>
</reference>
<name>A0A4C1T4P6_EUMVA</name>
<evidence type="ECO:0000313" key="2">
    <source>
        <dbReference type="Proteomes" id="UP000299102"/>
    </source>
</evidence>
<organism evidence="1 2">
    <name type="scientific">Eumeta variegata</name>
    <name type="common">Bagworm moth</name>
    <name type="synonym">Eumeta japonica</name>
    <dbReference type="NCBI Taxonomy" id="151549"/>
    <lineage>
        <taxon>Eukaryota</taxon>
        <taxon>Metazoa</taxon>
        <taxon>Ecdysozoa</taxon>
        <taxon>Arthropoda</taxon>
        <taxon>Hexapoda</taxon>
        <taxon>Insecta</taxon>
        <taxon>Pterygota</taxon>
        <taxon>Neoptera</taxon>
        <taxon>Endopterygota</taxon>
        <taxon>Lepidoptera</taxon>
        <taxon>Glossata</taxon>
        <taxon>Ditrysia</taxon>
        <taxon>Tineoidea</taxon>
        <taxon>Psychidae</taxon>
        <taxon>Oiketicinae</taxon>
        <taxon>Eumeta</taxon>
    </lineage>
</organism>
<protein>
    <submittedName>
        <fullName evidence="1">Uncharacterized protein</fullName>
    </submittedName>
</protein>
<dbReference type="EMBL" id="BGZK01000036">
    <property type="protein sequence ID" value="GBP09479.1"/>
    <property type="molecule type" value="Genomic_DNA"/>
</dbReference>
<evidence type="ECO:0000313" key="1">
    <source>
        <dbReference type="EMBL" id="GBP09479.1"/>
    </source>
</evidence>